<organism evidence="1 2">
    <name type="scientific">Robertmurraya mangrovi</name>
    <dbReference type="NCBI Taxonomy" id="3098077"/>
    <lineage>
        <taxon>Bacteria</taxon>
        <taxon>Bacillati</taxon>
        <taxon>Bacillota</taxon>
        <taxon>Bacilli</taxon>
        <taxon>Bacillales</taxon>
        <taxon>Bacillaceae</taxon>
        <taxon>Robertmurraya</taxon>
    </lineage>
</organism>
<evidence type="ECO:0000313" key="2">
    <source>
        <dbReference type="Proteomes" id="UP001290455"/>
    </source>
</evidence>
<protein>
    <submittedName>
        <fullName evidence="1">Uncharacterized protein</fullName>
    </submittedName>
</protein>
<accession>A0ABU5IZZ5</accession>
<comment type="caution">
    <text evidence="1">The sequence shown here is derived from an EMBL/GenBank/DDBJ whole genome shotgun (WGS) entry which is preliminary data.</text>
</comment>
<dbReference type="Proteomes" id="UP001290455">
    <property type="component" value="Unassembled WGS sequence"/>
</dbReference>
<dbReference type="EMBL" id="JAXOFX010000008">
    <property type="protein sequence ID" value="MDZ5472706.1"/>
    <property type="molecule type" value="Genomic_DNA"/>
</dbReference>
<reference evidence="1 2" key="1">
    <citation type="submission" date="2023-11" db="EMBL/GenBank/DDBJ databases">
        <title>Bacillus jintuensis, isolated from a mudflat on the Beibu Gulf coast.</title>
        <authorList>
            <person name="Li M."/>
        </authorList>
    </citation>
    <scope>NUCLEOTIDE SEQUENCE [LARGE SCALE GENOMIC DNA]</scope>
    <source>
        <strain evidence="1 2">31A1R</strain>
    </source>
</reference>
<proteinExistence type="predicted"/>
<evidence type="ECO:0000313" key="1">
    <source>
        <dbReference type="EMBL" id="MDZ5472706.1"/>
    </source>
</evidence>
<keyword evidence="2" id="KW-1185">Reference proteome</keyword>
<dbReference type="RefSeq" id="WP_322447008.1">
    <property type="nucleotide sequence ID" value="NZ_JAXOFX010000008.1"/>
</dbReference>
<gene>
    <name evidence="1" type="ORF">SM124_13290</name>
</gene>
<name>A0ABU5IZZ5_9BACI</name>
<sequence length="125" mass="14311">MNIIKDSFIDPYTALDGKVFVDANPQVAVHTKVRILETYSVANLDDNGGSVVYLVSYQFLSPHHLLGAKADTEYYSFHRTYRLSHRQPHCYRCKRDLNEASMEICNKCGWIKCPDDNACGCYKKL</sequence>